<gene>
    <name evidence="2" type="ORF">FJV41_20335</name>
</gene>
<comment type="caution">
    <text evidence="2">The sequence shown here is derived from an EMBL/GenBank/DDBJ whole genome shotgun (WGS) entry which is preliminary data.</text>
</comment>
<evidence type="ECO:0000313" key="3">
    <source>
        <dbReference type="Proteomes" id="UP000315369"/>
    </source>
</evidence>
<evidence type="ECO:0000313" key="2">
    <source>
        <dbReference type="EMBL" id="TQF14145.1"/>
    </source>
</evidence>
<protein>
    <submittedName>
        <fullName evidence="2">Uncharacterized protein</fullName>
    </submittedName>
</protein>
<dbReference type="OrthoDB" id="5383281at2"/>
<dbReference type="EMBL" id="VIFM01000077">
    <property type="protein sequence ID" value="TQF14145.1"/>
    <property type="molecule type" value="Genomic_DNA"/>
</dbReference>
<keyword evidence="3" id="KW-1185">Reference proteome</keyword>
<accession>A0A540WYQ9</accession>
<name>A0A540WYQ9_9BACT</name>
<reference evidence="2 3" key="1">
    <citation type="submission" date="2019-06" db="EMBL/GenBank/DDBJ databases">
        <authorList>
            <person name="Livingstone P."/>
            <person name="Whitworth D."/>
        </authorList>
    </citation>
    <scope>NUCLEOTIDE SEQUENCE [LARGE SCALE GENOMIC DNA]</scope>
    <source>
        <strain evidence="2 3">AM401</strain>
    </source>
</reference>
<dbReference type="AlphaFoldDB" id="A0A540WYQ9"/>
<feature type="region of interest" description="Disordered" evidence="1">
    <location>
        <begin position="126"/>
        <end position="158"/>
    </location>
</feature>
<organism evidence="2 3">
    <name type="scientific">Myxococcus llanfairpwllgwyngyllgogerychwyrndrobwllllantysiliogogogochensis</name>
    <dbReference type="NCBI Taxonomy" id="2590453"/>
    <lineage>
        <taxon>Bacteria</taxon>
        <taxon>Pseudomonadati</taxon>
        <taxon>Myxococcota</taxon>
        <taxon>Myxococcia</taxon>
        <taxon>Myxococcales</taxon>
        <taxon>Cystobacterineae</taxon>
        <taxon>Myxococcaceae</taxon>
        <taxon>Myxococcus</taxon>
    </lineage>
</organism>
<proteinExistence type="predicted"/>
<feature type="compositionally biased region" description="Basic residues" evidence="1">
    <location>
        <begin position="149"/>
        <end position="158"/>
    </location>
</feature>
<evidence type="ECO:0000256" key="1">
    <source>
        <dbReference type="SAM" id="MobiDB-lite"/>
    </source>
</evidence>
<dbReference type="Proteomes" id="UP000315369">
    <property type="component" value="Unassembled WGS sequence"/>
</dbReference>
<sequence length="158" mass="17745">MTGDERPYGYVSRKQVRSLIGDTLDEDLPVRQVVEELQVGFEPFFLIPDLARRRNCERDWRELLGDRVICMEDPTDTVDVAASLVGLCEGAIPDLDALARHLEKGGLERPRRGAVIRALTSFAATLGRDGTPQPRLEDEPLPTNDANSGHRRIPRDER</sequence>